<evidence type="ECO:0000256" key="3">
    <source>
        <dbReference type="ARBA" id="ARBA00022692"/>
    </source>
</evidence>
<feature type="domain" description="SSD" evidence="7">
    <location>
        <begin position="298"/>
        <end position="424"/>
    </location>
</feature>
<keyword evidence="4 6" id="KW-1133">Transmembrane helix</keyword>
<keyword evidence="3 6" id="KW-0812">Transmembrane</keyword>
<protein>
    <submittedName>
        <fullName evidence="8">MMPL family transporter</fullName>
    </submittedName>
</protein>
<dbReference type="InterPro" id="IPR004869">
    <property type="entry name" value="MMPL_dom"/>
</dbReference>
<dbReference type="PANTHER" id="PTHR33406:SF13">
    <property type="entry name" value="MEMBRANE PROTEIN YDFJ"/>
    <property type="match status" value="1"/>
</dbReference>
<evidence type="ECO:0000259" key="7">
    <source>
        <dbReference type="PROSITE" id="PS50156"/>
    </source>
</evidence>
<dbReference type="EMBL" id="VSSS01000008">
    <property type="protein sequence ID" value="TYL99129.1"/>
    <property type="molecule type" value="Genomic_DNA"/>
</dbReference>
<dbReference type="InterPro" id="IPR050545">
    <property type="entry name" value="Mycobact_MmpL"/>
</dbReference>
<dbReference type="InterPro" id="IPR000731">
    <property type="entry name" value="SSD"/>
</dbReference>
<gene>
    <name evidence="8" type="ORF">FXB40_03130</name>
</gene>
<feature type="transmembrane region" description="Helical" evidence="6">
    <location>
        <begin position="739"/>
        <end position="763"/>
    </location>
</feature>
<dbReference type="Gene3D" id="1.20.1640.10">
    <property type="entry name" value="Multidrug efflux transporter AcrB transmembrane domain"/>
    <property type="match status" value="2"/>
</dbReference>
<feature type="transmembrane region" description="Helical" evidence="6">
    <location>
        <begin position="833"/>
        <end position="852"/>
    </location>
</feature>
<keyword evidence="2" id="KW-1003">Cell membrane</keyword>
<feature type="transmembrane region" description="Helical" evidence="6">
    <location>
        <begin position="325"/>
        <end position="343"/>
    </location>
</feature>
<dbReference type="NCBIfam" id="TIGR03480">
    <property type="entry name" value="HpnN"/>
    <property type="match status" value="1"/>
</dbReference>
<dbReference type="PANTHER" id="PTHR33406">
    <property type="entry name" value="MEMBRANE PROTEIN MJ1562-RELATED"/>
    <property type="match status" value="1"/>
</dbReference>
<evidence type="ECO:0000256" key="5">
    <source>
        <dbReference type="ARBA" id="ARBA00023136"/>
    </source>
</evidence>
<comment type="caution">
    <text evidence="8">The sequence shown here is derived from an EMBL/GenBank/DDBJ whole genome shotgun (WGS) entry which is preliminary data.</text>
</comment>
<dbReference type="Pfam" id="PF03176">
    <property type="entry name" value="MMPL"/>
    <property type="match status" value="2"/>
</dbReference>
<evidence type="ECO:0000256" key="1">
    <source>
        <dbReference type="ARBA" id="ARBA00004651"/>
    </source>
</evidence>
<proteinExistence type="predicted"/>
<dbReference type="SUPFAM" id="SSF82866">
    <property type="entry name" value="Multidrug efflux transporter AcrB transmembrane domain"/>
    <property type="match status" value="2"/>
</dbReference>
<name>A0A5D3KRA9_9BRAD</name>
<dbReference type="GO" id="GO:0005886">
    <property type="term" value="C:plasma membrane"/>
    <property type="evidence" value="ECO:0007669"/>
    <property type="project" value="UniProtKB-SubCell"/>
</dbReference>
<reference evidence="8 9" key="1">
    <citation type="submission" date="2019-08" db="EMBL/GenBank/DDBJ databases">
        <title>Bradyrhizobium hipponensis sp. nov., a rhizobium isolated from a Lupinus angustifolius root nodule in Tunisia.</title>
        <authorList>
            <person name="Off K."/>
            <person name="Rejili M."/>
            <person name="Mars M."/>
            <person name="Brachmann A."/>
            <person name="Marin M."/>
        </authorList>
    </citation>
    <scope>NUCLEOTIDE SEQUENCE [LARGE SCALE GENOMIC DNA]</scope>
    <source>
        <strain evidence="8 9">CTAW71</strain>
    </source>
</reference>
<dbReference type="Proteomes" id="UP000324758">
    <property type="component" value="Unassembled WGS sequence"/>
</dbReference>
<feature type="transmembrane region" description="Helical" evidence="6">
    <location>
        <begin position="769"/>
        <end position="789"/>
    </location>
</feature>
<comment type="subcellular location">
    <subcellularLocation>
        <location evidence="1">Cell membrane</location>
        <topology evidence="1">Multi-pass membrane protein</topology>
    </subcellularLocation>
</comment>
<feature type="transmembrane region" description="Helical" evidence="6">
    <location>
        <begin position="374"/>
        <end position="393"/>
    </location>
</feature>
<dbReference type="InterPro" id="IPR017841">
    <property type="entry name" value="Hopanoid_biosynth_HpnN"/>
</dbReference>
<sequence>MIHSVIVRIVDFCARNRWTIVIAGALLMLGAAAFDAARFSINTDTEGLISQDLPWRQRELELSKAFPRKGILVVVKATAPENAARATSALAQALSENPDLFPTVELLDSGDFFERNGLLFESPADVKRTAEGLTRVEPLIAALASDPSLRGVMTALSFAAEGIRAGQITLDRLAWPLSLADRTLSQVLSGKPATFSWQELLENQPPPARRLRHLIAVQPTLDFAALQPGHKAEDGIRQATFDLDLQNKFGATVDLTGEVPMNDDQFSVIRYSAVRDTLTAVFGVLIILWLALRSWKIIAAVFFSLIAGLAATAALGLVLVTSFNLLSIALFVLFVGLGVDFAIQFSVRYRAERHEHPDLYDALRSAARKAGDQLSMATAATAIGFFAFLPTSYRGLSELGLIAGCGMLVAFACSITLVPASLALLKPPGEPAPVGFRSLAPLDNFLQRHRIAVIVGTFLVLLSGIPLLFHLEFNFNPVDLQNPNSPSVVTYRELQNEPEASGNDAQILAPSLERADETAKRLAALSEVSRTLTLSSLIPADQDEKIASLKAASKQLGPALNPPMRRPGPSDRENIAAIQKAADVLGLAAGNGNDSGAEAARHVSDLLRRLASSDAGIRAKADAAMVQPLIYDLDLLRKSLVPEVVTIKTMPPDLLRNWVSSDGRARVQALPSGDPNDTNVLRNFAIAVLRVEPSATGGAISLYEAARTIMSAFVEAGVLAIAAIAILLLIALRRFTDMLLTLIPLLLAGVLTLEACVLIGVSLNFANVIALPLLLGVGVAFKIYYVMAWRAGRTGLLQSTLTRAVLFSALTTAIAFGSMWASSYPGMSSMGKLMALSLVCTMWAAVFFQPVLMGPPRQVKVYSDQDANWRQAAE</sequence>
<feature type="transmembrane region" description="Helical" evidence="6">
    <location>
        <begin position="451"/>
        <end position="471"/>
    </location>
</feature>
<keyword evidence="9" id="KW-1185">Reference proteome</keyword>
<feature type="transmembrane region" description="Helical" evidence="6">
    <location>
        <begin position="273"/>
        <end position="292"/>
    </location>
</feature>
<accession>A0A5D3KRA9</accession>
<dbReference type="OrthoDB" id="7518665at2"/>
<evidence type="ECO:0000256" key="2">
    <source>
        <dbReference type="ARBA" id="ARBA00022475"/>
    </source>
</evidence>
<keyword evidence="5 6" id="KW-0472">Membrane</keyword>
<feature type="transmembrane region" description="Helical" evidence="6">
    <location>
        <begin position="801"/>
        <end position="821"/>
    </location>
</feature>
<dbReference type="PROSITE" id="PS50156">
    <property type="entry name" value="SSD"/>
    <property type="match status" value="1"/>
</dbReference>
<organism evidence="8 9">
    <name type="scientific">Bradyrhizobium rifense</name>
    <dbReference type="NCBI Taxonomy" id="515499"/>
    <lineage>
        <taxon>Bacteria</taxon>
        <taxon>Pseudomonadati</taxon>
        <taxon>Pseudomonadota</taxon>
        <taxon>Alphaproteobacteria</taxon>
        <taxon>Hyphomicrobiales</taxon>
        <taxon>Nitrobacteraceae</taxon>
        <taxon>Bradyrhizobium</taxon>
    </lineage>
</organism>
<evidence type="ECO:0000313" key="8">
    <source>
        <dbReference type="EMBL" id="TYL99129.1"/>
    </source>
</evidence>
<feature type="transmembrane region" description="Helical" evidence="6">
    <location>
        <begin position="709"/>
        <end position="732"/>
    </location>
</feature>
<evidence type="ECO:0000256" key="4">
    <source>
        <dbReference type="ARBA" id="ARBA00022989"/>
    </source>
</evidence>
<evidence type="ECO:0000313" key="9">
    <source>
        <dbReference type="Proteomes" id="UP000324758"/>
    </source>
</evidence>
<evidence type="ECO:0000256" key="6">
    <source>
        <dbReference type="SAM" id="Phobius"/>
    </source>
</evidence>
<feature type="transmembrane region" description="Helical" evidence="6">
    <location>
        <begin position="399"/>
        <end position="425"/>
    </location>
</feature>
<dbReference type="RefSeq" id="WP_148770760.1">
    <property type="nucleotide sequence ID" value="NZ_VSSS01000008.1"/>
</dbReference>
<dbReference type="AlphaFoldDB" id="A0A5D3KRA9"/>
<feature type="transmembrane region" description="Helical" evidence="6">
    <location>
        <begin position="299"/>
        <end position="319"/>
    </location>
</feature>